<dbReference type="EMBL" id="CAJNON010000583">
    <property type="protein sequence ID" value="CAF1324700.1"/>
    <property type="molecule type" value="Genomic_DNA"/>
</dbReference>
<dbReference type="OrthoDB" id="10017270at2759"/>
<reference evidence="4" key="1">
    <citation type="submission" date="2021-02" db="EMBL/GenBank/DDBJ databases">
        <authorList>
            <person name="Nowell W R."/>
        </authorList>
    </citation>
    <scope>NUCLEOTIDE SEQUENCE</scope>
</reference>
<evidence type="ECO:0000313" key="2">
    <source>
        <dbReference type="EMBL" id="CAF1324700.1"/>
    </source>
</evidence>
<evidence type="ECO:0000313" key="4">
    <source>
        <dbReference type="EMBL" id="CAF3573589.1"/>
    </source>
</evidence>
<keyword evidence="1" id="KW-0472">Membrane</keyword>
<gene>
    <name evidence="3" type="ORF">IZO911_LOCUS36013</name>
    <name evidence="4" type="ORF">KXQ929_LOCUS3757</name>
    <name evidence="5" type="ORF">OKA104_LOCUS7997</name>
    <name evidence="2" type="ORF">VCS650_LOCUS32342</name>
</gene>
<dbReference type="EMBL" id="CAJOBB010000124">
    <property type="protein sequence ID" value="CAF3573589.1"/>
    <property type="molecule type" value="Genomic_DNA"/>
</dbReference>
<name>A0A818LKE6_9BILA</name>
<accession>A0A818LKE6</accession>
<dbReference type="Proteomes" id="UP000663881">
    <property type="component" value="Unassembled WGS sequence"/>
</dbReference>
<dbReference type="AlphaFoldDB" id="A0A818LKE6"/>
<evidence type="ECO:0000313" key="3">
    <source>
        <dbReference type="EMBL" id="CAF1337004.1"/>
    </source>
</evidence>
<keyword evidence="1" id="KW-0812">Transmembrane</keyword>
<dbReference type="Proteomes" id="UP000663891">
    <property type="component" value="Unassembled WGS sequence"/>
</dbReference>
<feature type="transmembrane region" description="Helical" evidence="1">
    <location>
        <begin position="492"/>
        <end position="514"/>
    </location>
</feature>
<evidence type="ECO:0000256" key="1">
    <source>
        <dbReference type="SAM" id="Phobius"/>
    </source>
</evidence>
<keyword evidence="1" id="KW-1133">Transmembrane helix</keyword>
<proteinExistence type="predicted"/>
<comment type="caution">
    <text evidence="4">The sequence shown here is derived from an EMBL/GenBank/DDBJ whole genome shotgun (WGS) entry which is preliminary data.</text>
</comment>
<protein>
    <submittedName>
        <fullName evidence="4">Uncharacterized protein</fullName>
    </submittedName>
</protein>
<dbReference type="EMBL" id="CAJNOE010000804">
    <property type="protein sequence ID" value="CAF1337004.1"/>
    <property type="molecule type" value="Genomic_DNA"/>
</dbReference>
<organism evidence="4 6">
    <name type="scientific">Adineta steineri</name>
    <dbReference type="NCBI Taxonomy" id="433720"/>
    <lineage>
        <taxon>Eukaryota</taxon>
        <taxon>Metazoa</taxon>
        <taxon>Spiralia</taxon>
        <taxon>Gnathifera</taxon>
        <taxon>Rotifera</taxon>
        <taxon>Eurotatoria</taxon>
        <taxon>Bdelloidea</taxon>
        <taxon>Adinetida</taxon>
        <taxon>Adinetidae</taxon>
        <taxon>Adineta</taxon>
    </lineage>
</organism>
<evidence type="ECO:0000313" key="5">
    <source>
        <dbReference type="EMBL" id="CAF3628435.1"/>
    </source>
</evidence>
<dbReference type="Proteomes" id="UP000663868">
    <property type="component" value="Unassembled WGS sequence"/>
</dbReference>
<dbReference type="EMBL" id="CAJOAY010000318">
    <property type="protein sequence ID" value="CAF3628435.1"/>
    <property type="molecule type" value="Genomic_DNA"/>
</dbReference>
<evidence type="ECO:0000313" key="6">
    <source>
        <dbReference type="Proteomes" id="UP000663868"/>
    </source>
</evidence>
<dbReference type="Proteomes" id="UP000663860">
    <property type="component" value="Unassembled WGS sequence"/>
</dbReference>
<sequence>MNTAEWMNFPDTQQLKPHCQKCGRRSRDHKKYINNRRFKSEQGHYHNGHRRQCRLFPQELLSYPIITPTNGNYSQNQPCSNDNNILIDQLIEVKQIDPTRCHIPTHSYDNDYKKDANQTHRNPMNIDRLHQVQQMVYLRENINNLNYREYHFSSEYIILKRLEEKNNFINQNYYKVDQYFRPLKLQYQTKIMLFQNTTITSFTYSKQDLTQVESIVKTPCSISENISNDTNTYSSLANEQSLSTLLNMNDTTDSLAFITSYNKQQYSQNAASSVQNNWNHLQSTFCNKDPYPPQTVNIPFLKADQQLSTNTNFSNPIYNKSLSNISHETNTCFPNNNYLSLSNFHTKSESQKSLSFTTTNTNSEENSQSRKYTQIINKIKEILNIIHNKLNEKKLNMLTSSTQISNKIDQSPSTIMTTDSLISNTSIQTTYSVSSTLPVINIENQTKSHIKLLNLAKNLNTNHQASDDDELQTSFHYTRSKRFKPHQSIKQYMSPSFMFTLQILLIACFLNRFLINFYFNNALYDPYTSMNVDNIPSIAPISYTKDEIIKNFLSSFF</sequence>